<accession>A0A2P5BBF7</accession>
<protein>
    <submittedName>
        <fullName evidence="2">Uncharacterized protein</fullName>
    </submittedName>
</protein>
<name>A0A2P5BBF7_PARAD</name>
<dbReference type="AlphaFoldDB" id="A0A2P5BBF7"/>
<feature type="compositionally biased region" description="Basic and acidic residues" evidence="1">
    <location>
        <begin position="117"/>
        <end position="133"/>
    </location>
</feature>
<keyword evidence="3" id="KW-1185">Reference proteome</keyword>
<evidence type="ECO:0000313" key="2">
    <source>
        <dbReference type="EMBL" id="PON46111.1"/>
    </source>
</evidence>
<comment type="caution">
    <text evidence="2">The sequence shown here is derived from an EMBL/GenBank/DDBJ whole genome shotgun (WGS) entry which is preliminary data.</text>
</comment>
<sequence>MAGEALSSSPVFSQNPIPDWSDTYKAVKSICITLHSVLCALQSFRSGNPQVQEAKDFQNNSLFDKIDSFILDLTSEIYKKDLLEAQKQVEEKDVLVASLRYKEEEQAQIKQAQAESTLREMQMKEKEKDRPAP</sequence>
<organism evidence="2 3">
    <name type="scientific">Parasponia andersonii</name>
    <name type="common">Sponia andersonii</name>
    <dbReference type="NCBI Taxonomy" id="3476"/>
    <lineage>
        <taxon>Eukaryota</taxon>
        <taxon>Viridiplantae</taxon>
        <taxon>Streptophyta</taxon>
        <taxon>Embryophyta</taxon>
        <taxon>Tracheophyta</taxon>
        <taxon>Spermatophyta</taxon>
        <taxon>Magnoliopsida</taxon>
        <taxon>eudicotyledons</taxon>
        <taxon>Gunneridae</taxon>
        <taxon>Pentapetalae</taxon>
        <taxon>rosids</taxon>
        <taxon>fabids</taxon>
        <taxon>Rosales</taxon>
        <taxon>Cannabaceae</taxon>
        <taxon>Parasponia</taxon>
    </lineage>
</organism>
<evidence type="ECO:0000313" key="3">
    <source>
        <dbReference type="Proteomes" id="UP000237105"/>
    </source>
</evidence>
<feature type="region of interest" description="Disordered" evidence="1">
    <location>
        <begin position="111"/>
        <end position="133"/>
    </location>
</feature>
<evidence type="ECO:0000256" key="1">
    <source>
        <dbReference type="SAM" id="MobiDB-lite"/>
    </source>
</evidence>
<proteinExistence type="predicted"/>
<reference evidence="3" key="1">
    <citation type="submission" date="2016-06" db="EMBL/GenBank/DDBJ databases">
        <title>Parallel loss of symbiosis genes in relatives of nitrogen-fixing non-legume Parasponia.</title>
        <authorList>
            <person name="Van Velzen R."/>
            <person name="Holmer R."/>
            <person name="Bu F."/>
            <person name="Rutten L."/>
            <person name="Van Zeijl A."/>
            <person name="Liu W."/>
            <person name="Santuari L."/>
            <person name="Cao Q."/>
            <person name="Sharma T."/>
            <person name="Shen D."/>
            <person name="Roswanjaya Y."/>
            <person name="Wardhani T."/>
            <person name="Kalhor M.S."/>
            <person name="Jansen J."/>
            <person name="Van den Hoogen J."/>
            <person name="Gungor B."/>
            <person name="Hartog M."/>
            <person name="Hontelez J."/>
            <person name="Verver J."/>
            <person name="Yang W.-C."/>
            <person name="Schijlen E."/>
            <person name="Repin R."/>
            <person name="Schilthuizen M."/>
            <person name="Schranz E."/>
            <person name="Heidstra R."/>
            <person name="Miyata K."/>
            <person name="Fedorova E."/>
            <person name="Kohlen W."/>
            <person name="Bisseling T."/>
            <person name="Smit S."/>
            <person name="Geurts R."/>
        </authorList>
    </citation>
    <scope>NUCLEOTIDE SEQUENCE [LARGE SCALE GENOMIC DNA]</scope>
    <source>
        <strain evidence="3">cv. WU1-14</strain>
    </source>
</reference>
<dbReference type="EMBL" id="JXTB01000318">
    <property type="protein sequence ID" value="PON46111.1"/>
    <property type="molecule type" value="Genomic_DNA"/>
</dbReference>
<dbReference type="Proteomes" id="UP000237105">
    <property type="component" value="Unassembled WGS sequence"/>
</dbReference>
<gene>
    <name evidence="2" type="ORF">PanWU01x14_254250</name>
</gene>